<feature type="region of interest" description="Disordered" evidence="1">
    <location>
        <begin position="89"/>
        <end position="108"/>
    </location>
</feature>
<proteinExistence type="predicted"/>
<evidence type="ECO:0000313" key="2">
    <source>
        <dbReference type="EMBL" id="KAK8964820.1"/>
    </source>
</evidence>
<evidence type="ECO:0000256" key="1">
    <source>
        <dbReference type="SAM" id="MobiDB-lite"/>
    </source>
</evidence>
<name>A0ABR2MMS7_9ASPA</name>
<dbReference type="PANTHER" id="PTHR33070">
    <property type="entry name" value="OS06G0725500 PROTEIN"/>
    <property type="match status" value="1"/>
</dbReference>
<evidence type="ECO:0000313" key="3">
    <source>
        <dbReference type="Proteomes" id="UP001412067"/>
    </source>
</evidence>
<gene>
    <name evidence="2" type="ORF">KSP40_PGU012414</name>
</gene>
<dbReference type="PANTHER" id="PTHR33070:SF49">
    <property type="entry name" value="OS06G0725500 PROTEIN"/>
    <property type="match status" value="1"/>
</dbReference>
<dbReference type="Pfam" id="PF03087">
    <property type="entry name" value="BPS1"/>
    <property type="match status" value="1"/>
</dbReference>
<protein>
    <submittedName>
        <fullName evidence="2">Uncharacterized protein</fullName>
    </submittedName>
</protein>
<dbReference type="InterPro" id="IPR004320">
    <property type="entry name" value="BPS1_pln"/>
</dbReference>
<dbReference type="EMBL" id="JBBWWR010000006">
    <property type="protein sequence ID" value="KAK8964820.1"/>
    <property type="molecule type" value="Genomic_DNA"/>
</dbReference>
<comment type="caution">
    <text evidence="2">The sequence shown here is derived from an EMBL/GenBank/DDBJ whole genome shotgun (WGS) entry which is preliminary data.</text>
</comment>
<organism evidence="2 3">
    <name type="scientific">Platanthera guangdongensis</name>
    <dbReference type="NCBI Taxonomy" id="2320717"/>
    <lineage>
        <taxon>Eukaryota</taxon>
        <taxon>Viridiplantae</taxon>
        <taxon>Streptophyta</taxon>
        <taxon>Embryophyta</taxon>
        <taxon>Tracheophyta</taxon>
        <taxon>Spermatophyta</taxon>
        <taxon>Magnoliopsida</taxon>
        <taxon>Liliopsida</taxon>
        <taxon>Asparagales</taxon>
        <taxon>Orchidaceae</taxon>
        <taxon>Orchidoideae</taxon>
        <taxon>Orchideae</taxon>
        <taxon>Orchidinae</taxon>
        <taxon>Platanthera</taxon>
    </lineage>
</organism>
<accession>A0ABR2MMS7</accession>
<reference evidence="2 3" key="1">
    <citation type="journal article" date="2022" name="Nat. Plants">
        <title>Genomes of leafy and leafless Platanthera orchids illuminate the evolution of mycoheterotrophy.</title>
        <authorList>
            <person name="Li M.H."/>
            <person name="Liu K.W."/>
            <person name="Li Z."/>
            <person name="Lu H.C."/>
            <person name="Ye Q.L."/>
            <person name="Zhang D."/>
            <person name="Wang J.Y."/>
            <person name="Li Y.F."/>
            <person name="Zhong Z.M."/>
            <person name="Liu X."/>
            <person name="Yu X."/>
            <person name="Liu D.K."/>
            <person name="Tu X.D."/>
            <person name="Liu B."/>
            <person name="Hao Y."/>
            <person name="Liao X.Y."/>
            <person name="Jiang Y.T."/>
            <person name="Sun W.H."/>
            <person name="Chen J."/>
            <person name="Chen Y.Q."/>
            <person name="Ai Y."/>
            <person name="Zhai J.W."/>
            <person name="Wu S.S."/>
            <person name="Zhou Z."/>
            <person name="Hsiao Y.Y."/>
            <person name="Wu W.L."/>
            <person name="Chen Y.Y."/>
            <person name="Lin Y.F."/>
            <person name="Hsu J.L."/>
            <person name="Li C.Y."/>
            <person name="Wang Z.W."/>
            <person name="Zhao X."/>
            <person name="Zhong W.Y."/>
            <person name="Ma X.K."/>
            <person name="Ma L."/>
            <person name="Huang J."/>
            <person name="Chen G.Z."/>
            <person name="Huang M.Z."/>
            <person name="Huang L."/>
            <person name="Peng D.H."/>
            <person name="Luo Y.B."/>
            <person name="Zou S.Q."/>
            <person name="Chen S.P."/>
            <person name="Lan S."/>
            <person name="Tsai W.C."/>
            <person name="Van de Peer Y."/>
            <person name="Liu Z.J."/>
        </authorList>
    </citation>
    <scope>NUCLEOTIDE SEQUENCE [LARGE SCALE GENOMIC DNA]</scope>
    <source>
        <strain evidence="2">Lor288</strain>
    </source>
</reference>
<dbReference type="Proteomes" id="UP001412067">
    <property type="component" value="Unassembled WGS sequence"/>
</dbReference>
<sequence>MCEPNRPTCLTQHPSVHKIFSCIRGSALPPKKPEPPPPAHRPKIYIRTRAVEEAEEEHESAINPSPRAHIPTAMVSGFRRSLSLSLSLSSAHRSNPGPKTHPPPEKSYHIRSVSLPCRSHPLISQIEDELSALRSFQIRPEIEKPTLDWVSSGLRRLESLHSVLDDLLHLPQANAVLRHRPAWADRALEDFLLFADVYDTFRSAAIAVKHHAALAEVAFRRRDDSDLSSCLREQKKTEKKLIRLSAVLRDGARPAPGATDLGLAAEAEIAGVIRDVTLVTMMATTALFSAVRAVFSNVFSAMAAPSTAKWVVRPLRRVSGKKWTAATEEEKLGSLEDLEGRVGVLEGDCERVFRCFVNTRVTLLNILSPFSC</sequence>
<keyword evidence="3" id="KW-1185">Reference proteome</keyword>